<dbReference type="Pfam" id="PF11951">
    <property type="entry name" value="Fungal_trans_2"/>
    <property type="match status" value="1"/>
</dbReference>
<dbReference type="InterPro" id="IPR053157">
    <property type="entry name" value="Sterol_Uptake_Regulator"/>
</dbReference>
<comment type="caution">
    <text evidence="4">The sequence shown here is derived from an EMBL/GenBank/DDBJ whole genome shotgun (WGS) entry which is preliminary data.</text>
</comment>
<dbReference type="CDD" id="cd00067">
    <property type="entry name" value="GAL4"/>
    <property type="match status" value="1"/>
</dbReference>
<evidence type="ECO:0000259" key="3">
    <source>
        <dbReference type="PROSITE" id="PS50048"/>
    </source>
</evidence>
<dbReference type="EMBL" id="JAGPYM010000028">
    <property type="protein sequence ID" value="KAH6879862.1"/>
    <property type="molecule type" value="Genomic_DNA"/>
</dbReference>
<gene>
    <name evidence="4" type="ORF">B0T10DRAFT_519942</name>
</gene>
<dbReference type="SUPFAM" id="SSF57701">
    <property type="entry name" value="Zn2/Cys6 DNA-binding domain"/>
    <property type="match status" value="1"/>
</dbReference>
<evidence type="ECO:0000313" key="5">
    <source>
        <dbReference type="Proteomes" id="UP000777438"/>
    </source>
</evidence>
<dbReference type="PANTHER" id="PTHR47784:SF5">
    <property type="entry name" value="STEROL UPTAKE CONTROL PROTEIN 2"/>
    <property type="match status" value="1"/>
</dbReference>
<dbReference type="Proteomes" id="UP000777438">
    <property type="component" value="Unassembled WGS sequence"/>
</dbReference>
<proteinExistence type="predicted"/>
<feature type="region of interest" description="Disordered" evidence="2">
    <location>
        <begin position="1"/>
        <end position="44"/>
    </location>
</feature>
<dbReference type="Pfam" id="PF00172">
    <property type="entry name" value="Zn_clus"/>
    <property type="match status" value="1"/>
</dbReference>
<dbReference type="SMART" id="SM00066">
    <property type="entry name" value="GAL4"/>
    <property type="match status" value="1"/>
</dbReference>
<keyword evidence="5" id="KW-1185">Reference proteome</keyword>
<keyword evidence="1" id="KW-0539">Nucleus</keyword>
<dbReference type="PANTHER" id="PTHR47784">
    <property type="entry name" value="STEROL UPTAKE CONTROL PROTEIN 2"/>
    <property type="match status" value="1"/>
</dbReference>
<dbReference type="PROSITE" id="PS50048">
    <property type="entry name" value="ZN2_CY6_FUNGAL_2"/>
    <property type="match status" value="1"/>
</dbReference>
<reference evidence="4 5" key="1">
    <citation type="journal article" date="2021" name="Nat. Commun.">
        <title>Genetic determinants of endophytism in the Arabidopsis root mycobiome.</title>
        <authorList>
            <person name="Mesny F."/>
            <person name="Miyauchi S."/>
            <person name="Thiergart T."/>
            <person name="Pickel B."/>
            <person name="Atanasova L."/>
            <person name="Karlsson M."/>
            <person name="Huettel B."/>
            <person name="Barry K.W."/>
            <person name="Haridas S."/>
            <person name="Chen C."/>
            <person name="Bauer D."/>
            <person name="Andreopoulos W."/>
            <person name="Pangilinan J."/>
            <person name="LaButti K."/>
            <person name="Riley R."/>
            <person name="Lipzen A."/>
            <person name="Clum A."/>
            <person name="Drula E."/>
            <person name="Henrissat B."/>
            <person name="Kohler A."/>
            <person name="Grigoriev I.V."/>
            <person name="Martin F.M."/>
            <person name="Hacquard S."/>
        </authorList>
    </citation>
    <scope>NUCLEOTIDE SEQUENCE [LARGE SCALE GENOMIC DNA]</scope>
    <source>
        <strain evidence="4 5">MPI-CAGE-CH-0241</strain>
    </source>
</reference>
<sequence>MKTLKSETSESPPSTFHPGGASSTALCDRKRSRKHGPRIPHTKSRRGCNLCKKRKVKASCDEQRPSCFNCTRLQEICEYRTLPPVLRSVSKQSILSASDRINLQDLELFHVYSTSTYATLSLSPTLRDFWKITVPHLAFQYEYLMREIFALSALHLARHRPEHRDSYMSTALTHHQVASREALKLLQDVRNENVACLFMFSALTIPITLATPKRDSFGEIPADEGSFEDWIYLIQGTKQLRDILGADISESPLAPLLKFGAERWELQCPSTVTDIYRNDMLCELQNRINVHVEDPGRLCIYTETINSLRSAAYCSINWEGADAFVWIYRCIDGFLPLLELSTQEALAILAHFCVMVKKAETQWWLQGWADRIISEVYRRLDAEHKAWIHRPAEEMGWVAPVA</sequence>
<dbReference type="GO" id="GO:0001228">
    <property type="term" value="F:DNA-binding transcription activator activity, RNA polymerase II-specific"/>
    <property type="evidence" value="ECO:0007669"/>
    <property type="project" value="TreeGrafter"/>
</dbReference>
<dbReference type="InterPro" id="IPR021858">
    <property type="entry name" value="Fun_TF"/>
</dbReference>
<accession>A0A9P8VW63</accession>
<dbReference type="Gene3D" id="4.10.240.10">
    <property type="entry name" value="Zn(2)-C6 fungal-type DNA-binding domain"/>
    <property type="match status" value="1"/>
</dbReference>
<dbReference type="GO" id="GO:0008270">
    <property type="term" value="F:zinc ion binding"/>
    <property type="evidence" value="ECO:0007669"/>
    <property type="project" value="InterPro"/>
</dbReference>
<feature type="compositionally biased region" description="Basic residues" evidence="2">
    <location>
        <begin position="30"/>
        <end position="44"/>
    </location>
</feature>
<evidence type="ECO:0000256" key="2">
    <source>
        <dbReference type="SAM" id="MobiDB-lite"/>
    </source>
</evidence>
<name>A0A9P8VW63_9HYPO</name>
<evidence type="ECO:0000313" key="4">
    <source>
        <dbReference type="EMBL" id="KAH6879862.1"/>
    </source>
</evidence>
<dbReference type="InterPro" id="IPR036864">
    <property type="entry name" value="Zn2-C6_fun-type_DNA-bd_sf"/>
</dbReference>
<organism evidence="4 5">
    <name type="scientific">Thelonectria olida</name>
    <dbReference type="NCBI Taxonomy" id="1576542"/>
    <lineage>
        <taxon>Eukaryota</taxon>
        <taxon>Fungi</taxon>
        <taxon>Dikarya</taxon>
        <taxon>Ascomycota</taxon>
        <taxon>Pezizomycotina</taxon>
        <taxon>Sordariomycetes</taxon>
        <taxon>Hypocreomycetidae</taxon>
        <taxon>Hypocreales</taxon>
        <taxon>Nectriaceae</taxon>
        <taxon>Thelonectria</taxon>
    </lineage>
</organism>
<feature type="domain" description="Zn(2)-C6 fungal-type" evidence="3">
    <location>
        <begin position="47"/>
        <end position="79"/>
    </location>
</feature>
<dbReference type="InterPro" id="IPR001138">
    <property type="entry name" value="Zn2Cys6_DnaBD"/>
</dbReference>
<dbReference type="OrthoDB" id="416217at2759"/>
<protein>
    <submittedName>
        <fullName evidence="4">C6 zinc finger protein</fullName>
    </submittedName>
</protein>
<dbReference type="AlphaFoldDB" id="A0A9P8VW63"/>
<evidence type="ECO:0000256" key="1">
    <source>
        <dbReference type="ARBA" id="ARBA00023242"/>
    </source>
</evidence>